<dbReference type="AlphaFoldDB" id="A0AAW6HPN0"/>
<dbReference type="SUPFAM" id="SSF46561">
    <property type="entry name" value="Ribosomal protein L29 (L29p)"/>
    <property type="match status" value="1"/>
</dbReference>
<organism evidence="8 9">
    <name type="scientific">Mycoplasma bradburyae</name>
    <dbReference type="NCBI Taxonomy" id="2963128"/>
    <lineage>
        <taxon>Bacteria</taxon>
        <taxon>Bacillati</taxon>
        <taxon>Mycoplasmatota</taxon>
        <taxon>Mollicutes</taxon>
        <taxon>Mycoplasmataceae</taxon>
        <taxon>Mycoplasma</taxon>
    </lineage>
</organism>
<keyword evidence="10" id="KW-1185">Reference proteome</keyword>
<dbReference type="GO" id="GO:0003735">
    <property type="term" value="F:structural constituent of ribosome"/>
    <property type="evidence" value="ECO:0007669"/>
    <property type="project" value="InterPro"/>
</dbReference>
<dbReference type="HAMAP" id="MF_00374">
    <property type="entry name" value="Ribosomal_uL29"/>
    <property type="match status" value="1"/>
</dbReference>
<protein>
    <recommendedName>
        <fullName evidence="4 5">Large ribosomal subunit protein uL29</fullName>
    </recommendedName>
</protein>
<dbReference type="NCBIfam" id="TIGR00012">
    <property type="entry name" value="L29"/>
    <property type="match status" value="1"/>
</dbReference>
<dbReference type="Gene3D" id="1.10.287.310">
    <property type="match status" value="1"/>
</dbReference>
<evidence type="ECO:0000256" key="2">
    <source>
        <dbReference type="ARBA" id="ARBA00022980"/>
    </source>
</evidence>
<dbReference type="RefSeq" id="WP_255034718.1">
    <property type="nucleotide sequence ID" value="NZ_CP101414.1"/>
</dbReference>
<dbReference type="InterPro" id="IPR001854">
    <property type="entry name" value="Ribosomal_uL29"/>
</dbReference>
<dbReference type="CDD" id="cd00427">
    <property type="entry name" value="Ribosomal_L29_HIP"/>
    <property type="match status" value="1"/>
</dbReference>
<dbReference type="EMBL" id="JAJHZP010000011">
    <property type="protein sequence ID" value="MDC4183264.1"/>
    <property type="molecule type" value="Genomic_DNA"/>
</dbReference>
<evidence type="ECO:0000313" key="8">
    <source>
        <dbReference type="EMBL" id="MDC4183264.1"/>
    </source>
</evidence>
<feature type="compositionally biased region" description="Basic and acidic residues" evidence="6">
    <location>
        <begin position="93"/>
        <end position="121"/>
    </location>
</feature>
<accession>A0AAW6HPN0</accession>
<evidence type="ECO:0000256" key="6">
    <source>
        <dbReference type="SAM" id="MobiDB-lite"/>
    </source>
</evidence>
<feature type="compositionally biased region" description="Basic residues" evidence="6">
    <location>
        <begin position="137"/>
        <end position="150"/>
    </location>
</feature>
<dbReference type="InterPro" id="IPR050063">
    <property type="entry name" value="Ribosomal_protein_uL29"/>
</dbReference>
<dbReference type="EMBL" id="JAJHZM010000007">
    <property type="protein sequence ID" value="MDC4181887.1"/>
    <property type="molecule type" value="Genomic_DNA"/>
</dbReference>
<dbReference type="GO" id="GO:0006412">
    <property type="term" value="P:translation"/>
    <property type="evidence" value="ECO:0007669"/>
    <property type="project" value="UniProtKB-UniRule"/>
</dbReference>
<evidence type="ECO:0000313" key="7">
    <source>
        <dbReference type="EMBL" id="MDC4181887.1"/>
    </source>
</evidence>
<dbReference type="PANTHER" id="PTHR10916">
    <property type="entry name" value="60S RIBOSOMAL PROTEIN L35/50S RIBOSOMAL PROTEIN L29"/>
    <property type="match status" value="1"/>
</dbReference>
<sequence>MNKELRAKTTEELTQLVTQLKGRLLEYRFKLAQGELDKTHIIKETRLTLARVLTILTERNVKINVNQMVSSFAKEQAKQKEIQEAVKKVKELKAARDKKNKEKRLANAEKVKAAPKPEPKAKKVKTTPKKSETVKSSNKKIVKAKTSKKG</sequence>
<reference evidence="8 10" key="1">
    <citation type="submission" date="2021-11" db="EMBL/GenBank/DDBJ databases">
        <title>Description of Mycoplasma bradburyaesp. nov.from sea birds: a tribute to a great mycoplasmologist.</title>
        <authorList>
            <person name="Ramirez A.S."/>
            <person name="Poveda C."/>
            <person name="Suarez-Perez A."/>
            <person name="Rosales R.S."/>
            <person name="Dijkman R."/>
            <person name="Feberwee A."/>
            <person name="Spergser J."/>
            <person name="Szostak M.P."/>
            <person name="Ressel L."/>
            <person name="Calabuig P."/>
            <person name="Catania S."/>
            <person name="Gobbo F."/>
            <person name="Timofte D."/>
            <person name="Poveda J.B."/>
        </authorList>
    </citation>
    <scope>NUCLEOTIDE SEQUENCE</scope>
    <source>
        <strain evidence="7 10">T158</strain>
        <strain evidence="8">T264</strain>
    </source>
</reference>
<evidence type="ECO:0000313" key="9">
    <source>
        <dbReference type="Proteomes" id="UP001216384"/>
    </source>
</evidence>
<evidence type="ECO:0000256" key="4">
    <source>
        <dbReference type="ARBA" id="ARBA00035204"/>
    </source>
</evidence>
<dbReference type="Proteomes" id="UP001220940">
    <property type="component" value="Unassembled WGS sequence"/>
</dbReference>
<comment type="caution">
    <text evidence="8">The sequence shown here is derived from an EMBL/GenBank/DDBJ whole genome shotgun (WGS) entry which is preliminary data.</text>
</comment>
<dbReference type="PANTHER" id="PTHR10916:SF0">
    <property type="entry name" value="LARGE RIBOSOMAL SUBUNIT PROTEIN UL29C"/>
    <property type="match status" value="1"/>
</dbReference>
<evidence type="ECO:0000256" key="5">
    <source>
        <dbReference type="HAMAP-Rule" id="MF_00374"/>
    </source>
</evidence>
<evidence type="ECO:0000313" key="10">
    <source>
        <dbReference type="Proteomes" id="UP001220940"/>
    </source>
</evidence>
<proteinExistence type="inferred from homology"/>
<evidence type="ECO:0000256" key="1">
    <source>
        <dbReference type="ARBA" id="ARBA00009254"/>
    </source>
</evidence>
<evidence type="ECO:0000256" key="3">
    <source>
        <dbReference type="ARBA" id="ARBA00023274"/>
    </source>
</evidence>
<gene>
    <name evidence="5 8" type="primary">rpmC</name>
    <name evidence="7" type="ORF">LNO68_01620</name>
    <name evidence="8" type="ORF">LNO71_01210</name>
</gene>
<comment type="similarity">
    <text evidence="1 5">Belongs to the universal ribosomal protein uL29 family.</text>
</comment>
<dbReference type="InterPro" id="IPR036049">
    <property type="entry name" value="Ribosomal_uL29_sf"/>
</dbReference>
<keyword evidence="3 5" id="KW-0687">Ribonucleoprotein</keyword>
<dbReference type="Pfam" id="PF00831">
    <property type="entry name" value="Ribosomal_L29"/>
    <property type="match status" value="1"/>
</dbReference>
<name>A0AAW6HPN0_9MOLU</name>
<feature type="region of interest" description="Disordered" evidence="6">
    <location>
        <begin position="93"/>
        <end position="150"/>
    </location>
</feature>
<dbReference type="Proteomes" id="UP001216384">
    <property type="component" value="Unassembled WGS sequence"/>
</dbReference>
<keyword evidence="2 5" id="KW-0689">Ribosomal protein</keyword>
<dbReference type="GO" id="GO:0022625">
    <property type="term" value="C:cytosolic large ribosomal subunit"/>
    <property type="evidence" value="ECO:0007669"/>
    <property type="project" value="TreeGrafter"/>
</dbReference>